<name>A0A6G6Y6H1_9SPHN</name>
<proteinExistence type="predicted"/>
<dbReference type="AlphaFoldDB" id="A0A6G6Y6H1"/>
<reference evidence="1 2" key="1">
    <citation type="submission" date="2020-02" db="EMBL/GenBank/DDBJ databases">
        <authorList>
            <person name="Zheng R.K."/>
            <person name="Sun C.M."/>
        </authorList>
    </citation>
    <scope>NUCLEOTIDE SEQUENCE [LARGE SCALE GENOMIC DNA]</scope>
    <source>
        <strain evidence="2">zrk23</strain>
    </source>
</reference>
<protein>
    <submittedName>
        <fullName evidence="1">Cell division protein ZapA</fullName>
    </submittedName>
</protein>
<dbReference type="Gene3D" id="3.30.160.880">
    <property type="entry name" value="Cell division protein ZapA protomer, N-terminal domain"/>
    <property type="match status" value="1"/>
</dbReference>
<dbReference type="EMBL" id="CP049109">
    <property type="protein sequence ID" value="QIG80532.1"/>
    <property type="molecule type" value="Genomic_DNA"/>
</dbReference>
<evidence type="ECO:0000313" key="2">
    <source>
        <dbReference type="Proteomes" id="UP000501568"/>
    </source>
</evidence>
<sequence length="100" mass="10654">MAEVSLSIAGRSYSVSCRDGEEPHLKRLESLIAEHAQTAQRASGGLNSERTLLYLSLILADLLDEAQRNPPSGVSPVLLENLADRLEAVAAALEEDPATA</sequence>
<keyword evidence="1" id="KW-0131">Cell cycle</keyword>
<evidence type="ECO:0000313" key="1">
    <source>
        <dbReference type="EMBL" id="QIG80532.1"/>
    </source>
</evidence>
<dbReference type="InterPro" id="IPR007838">
    <property type="entry name" value="Cell_div_ZapA-like"/>
</dbReference>
<keyword evidence="1" id="KW-0132">Cell division</keyword>
<dbReference type="Proteomes" id="UP000501568">
    <property type="component" value="Chromosome"/>
</dbReference>
<dbReference type="SUPFAM" id="SSF102829">
    <property type="entry name" value="Cell division protein ZapA-like"/>
    <property type="match status" value="1"/>
</dbReference>
<dbReference type="GO" id="GO:0051301">
    <property type="term" value="P:cell division"/>
    <property type="evidence" value="ECO:0007669"/>
    <property type="project" value="UniProtKB-KW"/>
</dbReference>
<organism evidence="1 2">
    <name type="scientific">Stakelama tenebrarum</name>
    <dbReference type="NCBI Taxonomy" id="2711215"/>
    <lineage>
        <taxon>Bacteria</taxon>
        <taxon>Pseudomonadati</taxon>
        <taxon>Pseudomonadota</taxon>
        <taxon>Alphaproteobacteria</taxon>
        <taxon>Sphingomonadales</taxon>
        <taxon>Sphingomonadaceae</taxon>
        <taxon>Stakelama</taxon>
    </lineage>
</organism>
<dbReference type="InterPro" id="IPR036192">
    <property type="entry name" value="Cell_div_ZapA-like_sf"/>
</dbReference>
<dbReference type="KEGG" id="spzr:G5C33_12580"/>
<accession>A0A6G6Y6H1</accession>
<dbReference type="RefSeq" id="WP_165327538.1">
    <property type="nucleotide sequence ID" value="NZ_CP049109.1"/>
</dbReference>
<keyword evidence="2" id="KW-1185">Reference proteome</keyword>
<gene>
    <name evidence="1" type="ORF">G5C33_12580</name>
</gene>
<dbReference type="Pfam" id="PF05164">
    <property type="entry name" value="ZapA"/>
    <property type="match status" value="1"/>
</dbReference>
<dbReference type="InterPro" id="IPR042233">
    <property type="entry name" value="Cell_div_ZapA_N"/>
</dbReference>